<dbReference type="GO" id="GO:0005643">
    <property type="term" value="C:nuclear pore"/>
    <property type="evidence" value="ECO:0007669"/>
    <property type="project" value="UniProtKB-SubCell"/>
</dbReference>
<evidence type="ECO:0000256" key="1">
    <source>
        <dbReference type="ARBA" id="ARBA00004567"/>
    </source>
</evidence>
<keyword evidence="2" id="KW-0539">Nucleus</keyword>
<evidence type="ECO:0000256" key="3">
    <source>
        <dbReference type="SAM" id="MobiDB-lite"/>
    </source>
</evidence>
<reference evidence="4 5" key="1">
    <citation type="journal article" date="2021" name="Nat. Commun.">
        <title>Genetic determinants of endophytism in the Arabidopsis root mycobiome.</title>
        <authorList>
            <person name="Mesny F."/>
            <person name="Miyauchi S."/>
            <person name="Thiergart T."/>
            <person name="Pickel B."/>
            <person name="Atanasova L."/>
            <person name="Karlsson M."/>
            <person name="Huettel B."/>
            <person name="Barry K.W."/>
            <person name="Haridas S."/>
            <person name="Chen C."/>
            <person name="Bauer D."/>
            <person name="Andreopoulos W."/>
            <person name="Pangilinan J."/>
            <person name="LaButti K."/>
            <person name="Riley R."/>
            <person name="Lipzen A."/>
            <person name="Clum A."/>
            <person name="Drula E."/>
            <person name="Henrissat B."/>
            <person name="Kohler A."/>
            <person name="Grigoriev I.V."/>
            <person name="Martin F.M."/>
            <person name="Hacquard S."/>
        </authorList>
    </citation>
    <scope>NUCLEOTIDE SEQUENCE [LARGE SCALE GENOMIC DNA]</scope>
    <source>
        <strain evidence="4 5">MPI-CAGE-CH-0241</strain>
    </source>
</reference>
<evidence type="ECO:0000313" key="4">
    <source>
        <dbReference type="EMBL" id="KAH6889955.1"/>
    </source>
</evidence>
<feature type="compositionally biased region" description="Polar residues" evidence="3">
    <location>
        <begin position="293"/>
        <end position="303"/>
    </location>
</feature>
<dbReference type="EMBL" id="JAGPYM010000010">
    <property type="protein sequence ID" value="KAH6889955.1"/>
    <property type="molecule type" value="Genomic_DNA"/>
</dbReference>
<dbReference type="AlphaFoldDB" id="A0A9P9AQ87"/>
<keyword evidence="2" id="KW-0811">Translocation</keyword>
<keyword evidence="5" id="KW-1185">Reference proteome</keyword>
<keyword evidence="2" id="KW-0509">mRNA transport</keyword>
<gene>
    <name evidence="4" type="ORF">B0T10DRAFT_561515</name>
</gene>
<proteinExistence type="predicted"/>
<protein>
    <submittedName>
        <fullName evidence="4">Uncharacterized protein</fullName>
    </submittedName>
</protein>
<feature type="region of interest" description="Disordered" evidence="3">
    <location>
        <begin position="187"/>
        <end position="303"/>
    </location>
</feature>
<dbReference type="InterPro" id="IPR025574">
    <property type="entry name" value="Nucleoporin_FG_rpt"/>
</dbReference>
<keyword evidence="2" id="KW-0813">Transport</keyword>
<name>A0A9P9AQ87_9HYPO</name>
<evidence type="ECO:0000256" key="2">
    <source>
        <dbReference type="ARBA" id="ARBA00023132"/>
    </source>
</evidence>
<keyword evidence="2" id="KW-0653">Protein transport</keyword>
<keyword evidence="2" id="KW-0906">Nuclear pore complex</keyword>
<comment type="caution">
    <text evidence="4">The sequence shown here is derived from an EMBL/GenBank/DDBJ whole genome shotgun (WGS) entry which is preliminary data.</text>
</comment>
<dbReference type="Proteomes" id="UP000777438">
    <property type="component" value="Unassembled WGS sequence"/>
</dbReference>
<organism evidence="4 5">
    <name type="scientific">Thelonectria olida</name>
    <dbReference type="NCBI Taxonomy" id="1576542"/>
    <lineage>
        <taxon>Eukaryota</taxon>
        <taxon>Fungi</taxon>
        <taxon>Dikarya</taxon>
        <taxon>Ascomycota</taxon>
        <taxon>Pezizomycotina</taxon>
        <taxon>Sordariomycetes</taxon>
        <taxon>Hypocreomycetidae</taxon>
        <taxon>Hypocreales</taxon>
        <taxon>Nectriaceae</taxon>
        <taxon>Thelonectria</taxon>
    </lineage>
</organism>
<accession>A0A9P9AQ87</accession>
<sequence length="303" mass="33238">MARLIQLWESQTSTDLKELDQKINSFDKTTLEKKFVQSINCPDDLYYVTSQDLWKAWEHIEELLGWMEVLALRHAWRSGGIQFSDFSLPSTMGDFIRITQILPLKLEQKNFYRKPVDPTTDFDVKPEWYKDQLKHFLQQIRREHEDYLCSWEKRLENLLGAESIGFHKCANPRSNIAGPDFKSMVSFGSSASPPKPTGFQLGSSASPPKPTGLFGSSASQLKPAGLFGSSASPPKPTGLFGSSASPPKPTGFQLGSSASPPKPTGLFGSSASQLKPAGLFGSSASPPKPTGLFGSSASYIDPN</sequence>
<evidence type="ECO:0000313" key="5">
    <source>
        <dbReference type="Proteomes" id="UP000777438"/>
    </source>
</evidence>
<comment type="subcellular location">
    <subcellularLocation>
        <location evidence="1">Nucleus</location>
        <location evidence="1">Nuclear pore complex</location>
    </subcellularLocation>
</comment>
<dbReference type="Pfam" id="PF13634">
    <property type="entry name" value="Nucleoporin_FG"/>
    <property type="match status" value="1"/>
</dbReference>